<dbReference type="NCBIfam" id="TIGR00090">
    <property type="entry name" value="rsfS_iojap_ybeB"/>
    <property type="match status" value="1"/>
</dbReference>
<evidence type="ECO:0000256" key="2">
    <source>
        <dbReference type="HAMAP-Rule" id="MF_01477"/>
    </source>
</evidence>
<dbReference type="RefSeq" id="WP_313763735.1">
    <property type="nucleotide sequence ID" value="NZ_BAAAVH010000087.1"/>
</dbReference>
<accession>A0ABW1ERP5</accession>
<feature type="compositionally biased region" description="Low complexity" evidence="3">
    <location>
        <begin position="133"/>
        <end position="149"/>
    </location>
</feature>
<dbReference type="InterPro" id="IPR043519">
    <property type="entry name" value="NT_sf"/>
</dbReference>
<comment type="caution">
    <text evidence="4">The sequence shown here is derived from an EMBL/GenBank/DDBJ whole genome shotgun (WGS) entry which is preliminary data.</text>
</comment>
<comment type="subunit">
    <text evidence="2">Interacts with ribosomal protein uL14 (rplN).</text>
</comment>
<dbReference type="Pfam" id="PF02410">
    <property type="entry name" value="RsfS"/>
    <property type="match status" value="1"/>
</dbReference>
<keyword evidence="2" id="KW-0963">Cytoplasm</keyword>
<proteinExistence type="inferred from homology"/>
<dbReference type="Gene3D" id="3.30.460.10">
    <property type="entry name" value="Beta Polymerase, domain 2"/>
    <property type="match status" value="1"/>
</dbReference>
<evidence type="ECO:0000256" key="1">
    <source>
        <dbReference type="ARBA" id="ARBA00010574"/>
    </source>
</evidence>
<organism evidence="4 5">
    <name type="scientific">Kitasatospora aburaviensis</name>
    <dbReference type="NCBI Taxonomy" id="67265"/>
    <lineage>
        <taxon>Bacteria</taxon>
        <taxon>Bacillati</taxon>
        <taxon>Actinomycetota</taxon>
        <taxon>Actinomycetes</taxon>
        <taxon>Kitasatosporales</taxon>
        <taxon>Streptomycetaceae</taxon>
        <taxon>Kitasatospora</taxon>
    </lineage>
</organism>
<feature type="region of interest" description="Disordered" evidence="3">
    <location>
        <begin position="120"/>
        <end position="156"/>
    </location>
</feature>
<dbReference type="InterPro" id="IPR004394">
    <property type="entry name" value="Iojap/RsfS/C7orf30"/>
</dbReference>
<keyword evidence="2" id="KW-0678">Repressor</keyword>
<comment type="function">
    <text evidence="2">Functions as a ribosomal silencing factor. Interacts with ribosomal protein uL14 (rplN), blocking formation of intersubunit bridge B8. Prevents association of the 30S and 50S ribosomal subunits and the formation of functional ribosomes, thus repressing translation.</text>
</comment>
<dbReference type="EMBL" id="JBHSOD010000005">
    <property type="protein sequence ID" value="MFC5884647.1"/>
    <property type="molecule type" value="Genomic_DNA"/>
</dbReference>
<comment type="subcellular location">
    <subcellularLocation>
        <location evidence="2">Cytoplasm</location>
    </subcellularLocation>
</comment>
<evidence type="ECO:0000313" key="4">
    <source>
        <dbReference type="EMBL" id="MFC5884647.1"/>
    </source>
</evidence>
<comment type="similarity">
    <text evidence="1 2">Belongs to the Iojap/RsfS family.</text>
</comment>
<gene>
    <name evidence="2 4" type="primary">rsfS</name>
    <name evidence="4" type="ORF">ACFP0N_06560</name>
</gene>
<dbReference type="HAMAP" id="MF_01477">
    <property type="entry name" value="Iojap_RsfS"/>
    <property type="match status" value="1"/>
</dbReference>
<dbReference type="Proteomes" id="UP001596067">
    <property type="component" value="Unassembled WGS sequence"/>
</dbReference>
<sequence length="156" mass="17256">MTATEHSQELITVAAQAAADKLAHNIIAFDVSEVLSITDAFLIASANNDRQVKSIAEEIEDQLREQLDVKPVRREGEREGRWILLDYLDIVVHVQHSEERSFYSLDRLWKDCPELPLPADALASRNRPDALTDADGNAVAPAEAAPADDFGAEDYS</sequence>
<dbReference type="SUPFAM" id="SSF81301">
    <property type="entry name" value="Nucleotidyltransferase"/>
    <property type="match status" value="1"/>
</dbReference>
<evidence type="ECO:0000313" key="5">
    <source>
        <dbReference type="Proteomes" id="UP001596067"/>
    </source>
</evidence>
<dbReference type="PANTHER" id="PTHR21043:SF0">
    <property type="entry name" value="MITOCHONDRIAL ASSEMBLY OF RIBOSOMAL LARGE SUBUNIT PROTEIN 1"/>
    <property type="match status" value="1"/>
</dbReference>
<keyword evidence="5" id="KW-1185">Reference proteome</keyword>
<protein>
    <recommendedName>
        <fullName evidence="2">Ribosomal silencing factor RsfS</fullName>
    </recommendedName>
</protein>
<keyword evidence="2" id="KW-0810">Translation regulation</keyword>
<evidence type="ECO:0000256" key="3">
    <source>
        <dbReference type="SAM" id="MobiDB-lite"/>
    </source>
</evidence>
<dbReference type="PANTHER" id="PTHR21043">
    <property type="entry name" value="IOJAP SUPERFAMILY ORTHOLOG"/>
    <property type="match status" value="1"/>
</dbReference>
<name>A0ABW1ERP5_9ACTN</name>
<reference evidence="5" key="1">
    <citation type="journal article" date="2019" name="Int. J. Syst. Evol. Microbiol.">
        <title>The Global Catalogue of Microorganisms (GCM) 10K type strain sequencing project: providing services to taxonomists for standard genome sequencing and annotation.</title>
        <authorList>
            <consortium name="The Broad Institute Genomics Platform"/>
            <consortium name="The Broad Institute Genome Sequencing Center for Infectious Disease"/>
            <person name="Wu L."/>
            <person name="Ma J."/>
        </authorList>
    </citation>
    <scope>NUCLEOTIDE SEQUENCE [LARGE SCALE GENOMIC DNA]</scope>
    <source>
        <strain evidence="5">CGMCC 4.1469</strain>
    </source>
</reference>